<keyword evidence="1" id="KW-0472">Membrane</keyword>
<evidence type="ECO:0000313" key="2">
    <source>
        <dbReference type="EMBL" id="NKE07680.1"/>
    </source>
</evidence>
<proteinExistence type="predicted"/>
<keyword evidence="1" id="KW-1133">Transmembrane helix</keyword>
<dbReference type="RefSeq" id="WP_167834062.1">
    <property type="nucleotide sequence ID" value="NZ_JAAVUM010000018.1"/>
</dbReference>
<evidence type="ECO:0000313" key="3">
    <source>
        <dbReference type="Proteomes" id="UP000587942"/>
    </source>
</evidence>
<sequence>MKLLKVITLTIIVVIVAWYAIDFSRYSNFDEKKKIADVNGNTLVLSVLKVEPDASYMLSEVKVTDETKISGFGLKDLFVNNIEDLTPGQKVRVWYNTNADNENIVEKVVVYNLFNFN</sequence>
<reference evidence="2 3" key="1">
    <citation type="submission" date="2020-03" db="EMBL/GenBank/DDBJ databases">
        <authorList>
            <person name="Sun Q."/>
        </authorList>
    </citation>
    <scope>NUCLEOTIDE SEQUENCE [LARGE SCALE GENOMIC DNA]</scope>
    <source>
        <strain evidence="2 3">KACC 21451</strain>
    </source>
</reference>
<gene>
    <name evidence="2" type="ORF">GWK17_19720</name>
</gene>
<evidence type="ECO:0000256" key="1">
    <source>
        <dbReference type="SAM" id="Phobius"/>
    </source>
</evidence>
<dbReference type="AlphaFoldDB" id="A0A846TL29"/>
<evidence type="ECO:0008006" key="4">
    <source>
        <dbReference type="Google" id="ProtNLM"/>
    </source>
</evidence>
<protein>
    <recommendedName>
        <fullName evidence="4">DUF3221 domain-containing protein</fullName>
    </recommendedName>
</protein>
<organism evidence="2 3">
    <name type="scientific">Mesobacillus selenatarsenatis</name>
    <dbReference type="NCBI Taxonomy" id="388741"/>
    <lineage>
        <taxon>Bacteria</taxon>
        <taxon>Bacillati</taxon>
        <taxon>Bacillota</taxon>
        <taxon>Bacilli</taxon>
        <taxon>Bacillales</taxon>
        <taxon>Bacillaceae</taxon>
        <taxon>Mesobacillus</taxon>
    </lineage>
</organism>
<feature type="transmembrane region" description="Helical" evidence="1">
    <location>
        <begin position="6"/>
        <end position="24"/>
    </location>
</feature>
<name>A0A846TL29_9BACI</name>
<accession>A0A846TL29</accession>
<dbReference type="EMBL" id="JAAVUM010000018">
    <property type="protein sequence ID" value="NKE07680.1"/>
    <property type="molecule type" value="Genomic_DNA"/>
</dbReference>
<dbReference type="Proteomes" id="UP000587942">
    <property type="component" value="Unassembled WGS sequence"/>
</dbReference>
<comment type="caution">
    <text evidence="2">The sequence shown here is derived from an EMBL/GenBank/DDBJ whole genome shotgun (WGS) entry which is preliminary data.</text>
</comment>
<keyword evidence="1" id="KW-0812">Transmembrane</keyword>